<evidence type="ECO:0000256" key="1">
    <source>
        <dbReference type="SAM" id="Coils"/>
    </source>
</evidence>
<reference evidence="4 5" key="1">
    <citation type="submission" date="2019-02" db="EMBL/GenBank/DDBJ databases">
        <title>Arundinibacter roseus gen. nov., sp. nov., a new member of the family Cytophagaceae.</title>
        <authorList>
            <person name="Szuroczki S."/>
            <person name="Khayer B."/>
            <person name="Sproer C."/>
            <person name="Toumi M."/>
            <person name="Szabo A."/>
            <person name="Felfoldi T."/>
            <person name="Schumann P."/>
            <person name="Toth E."/>
        </authorList>
    </citation>
    <scope>NUCLEOTIDE SEQUENCE [LARGE SCALE GENOMIC DNA]</scope>
    <source>
        <strain evidence="4 5">DMA-k-7a</strain>
    </source>
</reference>
<dbReference type="EMBL" id="SMJU01000009">
    <property type="protein sequence ID" value="TDB63658.1"/>
    <property type="molecule type" value="Genomic_DNA"/>
</dbReference>
<dbReference type="AlphaFoldDB" id="A0A4R4K7T8"/>
<keyword evidence="1" id="KW-0175">Coiled coil</keyword>
<dbReference type="Proteomes" id="UP000295706">
    <property type="component" value="Unassembled WGS sequence"/>
</dbReference>
<keyword evidence="3" id="KW-0812">Transmembrane</keyword>
<feature type="coiled-coil region" evidence="1">
    <location>
        <begin position="244"/>
        <end position="271"/>
    </location>
</feature>
<evidence type="ECO:0000256" key="3">
    <source>
        <dbReference type="SAM" id="Phobius"/>
    </source>
</evidence>
<accession>A0A4R4K7T8</accession>
<feature type="compositionally biased region" description="Polar residues" evidence="2">
    <location>
        <begin position="120"/>
        <end position="129"/>
    </location>
</feature>
<protein>
    <submittedName>
        <fullName evidence="4">Uncharacterized protein</fullName>
    </submittedName>
</protein>
<feature type="region of interest" description="Disordered" evidence="2">
    <location>
        <begin position="110"/>
        <end position="129"/>
    </location>
</feature>
<keyword evidence="3" id="KW-0472">Membrane</keyword>
<sequence>MKKHPVDDLFAKKLDSWERKPSKDLWKRIEARQKTKTRRMAAWYWYAAAGVVLTIAAGYLVWQSEAPSQMDTSNTLAKQEIILPKSEPRESLAVLPEKKPELEAKQELVSDATGKHMSQLPVNSGDSQTEIKQNLDSEPVEAVEIQVATTTKPLEVATEPPMTEKPSIASLQPTTDGTSKENLENPEIGTPKRVVIARVQTEMPVNEDEAKSSKFIRILKQLKNAKEGESVDWKEVGVNPRKMIARADARLKNEEEKVSKYYQNLKEKANL</sequence>
<organism evidence="4 5">
    <name type="scientific">Arundinibacter roseus</name>
    <dbReference type="NCBI Taxonomy" id="2070510"/>
    <lineage>
        <taxon>Bacteria</taxon>
        <taxon>Pseudomonadati</taxon>
        <taxon>Bacteroidota</taxon>
        <taxon>Cytophagia</taxon>
        <taxon>Cytophagales</taxon>
        <taxon>Spirosomataceae</taxon>
        <taxon>Arundinibacter</taxon>
    </lineage>
</organism>
<evidence type="ECO:0000256" key="2">
    <source>
        <dbReference type="SAM" id="MobiDB-lite"/>
    </source>
</evidence>
<keyword evidence="5" id="KW-1185">Reference proteome</keyword>
<name>A0A4R4K7T8_9BACT</name>
<comment type="caution">
    <text evidence="4">The sequence shown here is derived from an EMBL/GenBank/DDBJ whole genome shotgun (WGS) entry which is preliminary data.</text>
</comment>
<dbReference type="OrthoDB" id="948161at2"/>
<proteinExistence type="predicted"/>
<evidence type="ECO:0000313" key="4">
    <source>
        <dbReference type="EMBL" id="TDB63658.1"/>
    </source>
</evidence>
<gene>
    <name evidence="4" type="ORF">EZE20_15275</name>
</gene>
<feature type="transmembrane region" description="Helical" evidence="3">
    <location>
        <begin position="42"/>
        <end position="62"/>
    </location>
</feature>
<feature type="region of interest" description="Disordered" evidence="2">
    <location>
        <begin position="159"/>
        <end position="186"/>
    </location>
</feature>
<keyword evidence="3" id="KW-1133">Transmembrane helix</keyword>
<evidence type="ECO:0000313" key="5">
    <source>
        <dbReference type="Proteomes" id="UP000295706"/>
    </source>
</evidence>
<dbReference type="RefSeq" id="WP_132119180.1">
    <property type="nucleotide sequence ID" value="NZ_SMJU01000009.1"/>
</dbReference>